<evidence type="ECO:0000256" key="1">
    <source>
        <dbReference type="ARBA" id="ARBA00038420"/>
    </source>
</evidence>
<reference evidence="3 4" key="1">
    <citation type="submission" date="2020-01" db="EMBL/GenBank/DDBJ databases">
        <title>Complete genome of Buchnera aphidicola isolated from Chaitophorus populeti.</title>
        <authorList>
            <person name="Park J."/>
            <person name="Xi H."/>
        </authorList>
    </citation>
    <scope>NUCLEOTIDE SEQUENCE [LARGE SCALE GENOMIC DNA]</scope>
    <source>
        <strain evidence="3 4">UsonBac</strain>
    </source>
</reference>
<dbReference type="InterPro" id="IPR011055">
    <property type="entry name" value="Dup_hybrid_motif"/>
</dbReference>
<evidence type="ECO:0000313" key="4">
    <source>
        <dbReference type="Proteomes" id="UP000502958"/>
    </source>
</evidence>
<dbReference type="InterPro" id="IPR050570">
    <property type="entry name" value="Cell_wall_metabolism_enzyme"/>
</dbReference>
<dbReference type="Gene3D" id="3.10.350.10">
    <property type="entry name" value="LysM domain"/>
    <property type="match status" value="1"/>
</dbReference>
<dbReference type="PROSITE" id="PS51782">
    <property type="entry name" value="LYSM"/>
    <property type="match status" value="1"/>
</dbReference>
<dbReference type="SMART" id="SM00257">
    <property type="entry name" value="LysM"/>
    <property type="match status" value="1"/>
</dbReference>
<dbReference type="CDD" id="cd00118">
    <property type="entry name" value="LysM"/>
    <property type="match status" value="1"/>
</dbReference>
<dbReference type="GO" id="GO:0032153">
    <property type="term" value="C:cell division site"/>
    <property type="evidence" value="ECO:0007669"/>
    <property type="project" value="TreeGrafter"/>
</dbReference>
<dbReference type="GO" id="GO:0004222">
    <property type="term" value="F:metalloendopeptidase activity"/>
    <property type="evidence" value="ECO:0007669"/>
    <property type="project" value="TreeGrafter"/>
</dbReference>
<dbReference type="Pfam" id="PF01551">
    <property type="entry name" value="Peptidase_M23"/>
    <property type="match status" value="1"/>
</dbReference>
<dbReference type="InterPro" id="IPR018392">
    <property type="entry name" value="LysM"/>
</dbReference>
<dbReference type="RefSeq" id="WP_163119440.1">
    <property type="nucleotide sequence ID" value="NZ_CP047588.1"/>
</dbReference>
<dbReference type="PANTHER" id="PTHR21666">
    <property type="entry name" value="PEPTIDASE-RELATED"/>
    <property type="match status" value="1"/>
</dbReference>
<name>A0A6C1FBZ1_BUCUN</name>
<dbReference type="CDD" id="cd12797">
    <property type="entry name" value="M23_peptidase"/>
    <property type="match status" value="1"/>
</dbReference>
<sequence>MLLKLFVFFFLLFFYHIFSFSKSCNHSNYSNCNLKKQNIKKFIFYKKNEIFRILKSDKKIFSTQHNILIKNKNFIGFLNNNNTFKIFYIVKSKDTLYSIAKKFNYNYHKLSNFNLIKKPNKIVIGQKIWIGDVKINHNHCYILNKSQNSQKKYISCKTVFIDSLNIFNFFKKNIKFNQIYLCINKILNNHNSLSNKKFFKLWYWPVFKKEIKYFNNFISSHKKIEISGVQGQSIFAASSGEVVCVIDSLKKYGRLIIIKNDKNYLSIYAFNDLILVKEKDKVHAKQKIATMGLSPYDKIARLYFEIRYQGNSINPLTLLPAINLKS</sequence>
<accession>A0A6C1FBZ1</accession>
<dbReference type="Gene3D" id="2.70.70.10">
    <property type="entry name" value="Glucose Permease (Domain IIA)"/>
    <property type="match status" value="1"/>
</dbReference>
<dbReference type="SUPFAM" id="SSF51261">
    <property type="entry name" value="Duplicated hybrid motif"/>
    <property type="match status" value="1"/>
</dbReference>
<dbReference type="GO" id="GO:0009279">
    <property type="term" value="C:cell outer membrane"/>
    <property type="evidence" value="ECO:0007669"/>
    <property type="project" value="TreeGrafter"/>
</dbReference>
<protein>
    <submittedName>
        <fullName evidence="3">Peptidoglycan DD-metalloendopeptidase family protein</fullName>
    </submittedName>
</protein>
<dbReference type="Pfam" id="PF01476">
    <property type="entry name" value="LysM"/>
    <property type="match status" value="1"/>
</dbReference>
<dbReference type="Proteomes" id="UP000502958">
    <property type="component" value="Chromosome"/>
</dbReference>
<dbReference type="InterPro" id="IPR036779">
    <property type="entry name" value="LysM_dom_sf"/>
</dbReference>
<dbReference type="PANTHER" id="PTHR21666:SF263">
    <property type="entry name" value="MUREIN HYDROLASE ACTIVATOR NLPD"/>
    <property type="match status" value="1"/>
</dbReference>
<evidence type="ECO:0000313" key="3">
    <source>
        <dbReference type="EMBL" id="QIE02110.1"/>
    </source>
</evidence>
<feature type="domain" description="LysM" evidence="2">
    <location>
        <begin position="86"/>
        <end position="130"/>
    </location>
</feature>
<comment type="similarity">
    <text evidence="1">Belongs to the E.coli NlpD/Haemophilus LppB family.</text>
</comment>
<dbReference type="AlphaFoldDB" id="A0A6C1FBZ1"/>
<dbReference type="InterPro" id="IPR016047">
    <property type="entry name" value="M23ase_b-sheet_dom"/>
</dbReference>
<evidence type="ECO:0000259" key="2">
    <source>
        <dbReference type="PROSITE" id="PS51782"/>
    </source>
</evidence>
<gene>
    <name evidence="3" type="ORF">GUU85_01955</name>
</gene>
<organism evidence="3 4">
    <name type="scientific">Buchnera aphidicola subsp. Uroleucon sonchi</name>
    <dbReference type="NCBI Taxonomy" id="118118"/>
    <lineage>
        <taxon>Bacteria</taxon>
        <taxon>Pseudomonadati</taxon>
        <taxon>Pseudomonadota</taxon>
        <taxon>Gammaproteobacteria</taxon>
        <taxon>Enterobacterales</taxon>
        <taxon>Erwiniaceae</taxon>
        <taxon>Buchnera</taxon>
    </lineage>
</organism>
<proteinExistence type="inferred from homology"/>
<dbReference type="EMBL" id="CP047588">
    <property type="protein sequence ID" value="QIE02110.1"/>
    <property type="molecule type" value="Genomic_DNA"/>
</dbReference>